<organism evidence="1 2">
    <name type="scientific">Pistacia integerrima</name>
    <dbReference type="NCBI Taxonomy" id="434235"/>
    <lineage>
        <taxon>Eukaryota</taxon>
        <taxon>Viridiplantae</taxon>
        <taxon>Streptophyta</taxon>
        <taxon>Embryophyta</taxon>
        <taxon>Tracheophyta</taxon>
        <taxon>Spermatophyta</taxon>
        <taxon>Magnoliopsida</taxon>
        <taxon>eudicotyledons</taxon>
        <taxon>Gunneridae</taxon>
        <taxon>Pentapetalae</taxon>
        <taxon>rosids</taxon>
        <taxon>malvids</taxon>
        <taxon>Sapindales</taxon>
        <taxon>Anacardiaceae</taxon>
        <taxon>Pistacia</taxon>
    </lineage>
</organism>
<protein>
    <submittedName>
        <fullName evidence="1">Uncharacterized protein</fullName>
    </submittedName>
</protein>
<sequence>MDVFIPQEYVTRRRSEKKAAAIARKRSDTLSESSIRVLLDKEKSHSPAVRRLDSDFLVSSCVSENVVFSCLSA</sequence>
<dbReference type="Proteomes" id="UP001163603">
    <property type="component" value="Chromosome 2"/>
</dbReference>
<accession>A0ACC0ZDH5</accession>
<proteinExistence type="predicted"/>
<comment type="caution">
    <text evidence="1">The sequence shown here is derived from an EMBL/GenBank/DDBJ whole genome shotgun (WGS) entry which is preliminary data.</text>
</comment>
<reference evidence="2" key="1">
    <citation type="journal article" date="2023" name="G3 (Bethesda)">
        <title>Genome assembly and association tests identify interacting loci associated with vigor, precocity, and sex in interspecific pistachio rootstocks.</title>
        <authorList>
            <person name="Palmer W."/>
            <person name="Jacygrad E."/>
            <person name="Sagayaradj S."/>
            <person name="Cavanaugh K."/>
            <person name="Han R."/>
            <person name="Bertier L."/>
            <person name="Beede B."/>
            <person name="Kafkas S."/>
            <person name="Golino D."/>
            <person name="Preece J."/>
            <person name="Michelmore R."/>
        </authorList>
    </citation>
    <scope>NUCLEOTIDE SEQUENCE [LARGE SCALE GENOMIC DNA]</scope>
</reference>
<evidence type="ECO:0000313" key="1">
    <source>
        <dbReference type="EMBL" id="KAJ0048588.1"/>
    </source>
</evidence>
<dbReference type="EMBL" id="CM047737">
    <property type="protein sequence ID" value="KAJ0048588.1"/>
    <property type="molecule type" value="Genomic_DNA"/>
</dbReference>
<name>A0ACC0ZDH5_9ROSI</name>
<evidence type="ECO:0000313" key="2">
    <source>
        <dbReference type="Proteomes" id="UP001163603"/>
    </source>
</evidence>
<keyword evidence="2" id="KW-1185">Reference proteome</keyword>
<gene>
    <name evidence="1" type="ORF">Pint_15171</name>
</gene>